<dbReference type="PIRSF" id="PIRSF005739">
    <property type="entry name" value="O-mtase"/>
    <property type="match status" value="1"/>
</dbReference>
<dbReference type="SUPFAM" id="SSF46785">
    <property type="entry name" value="Winged helix' DNA-binding domain"/>
    <property type="match status" value="1"/>
</dbReference>
<dbReference type="Gene3D" id="1.10.10.10">
    <property type="entry name" value="Winged helix-like DNA-binding domain superfamily/Winged helix DNA-binding domain"/>
    <property type="match status" value="1"/>
</dbReference>
<feature type="domain" description="O-methyltransferase dimerisation" evidence="6">
    <location>
        <begin position="23"/>
        <end position="112"/>
    </location>
</feature>
<keyword evidence="1" id="KW-0489">Methyltransferase</keyword>
<proteinExistence type="predicted"/>
<evidence type="ECO:0000313" key="8">
    <source>
        <dbReference type="Proteomes" id="UP000824469"/>
    </source>
</evidence>
<evidence type="ECO:0008006" key="9">
    <source>
        <dbReference type="Google" id="ProtNLM"/>
    </source>
</evidence>
<dbReference type="GO" id="GO:0046983">
    <property type="term" value="F:protein dimerization activity"/>
    <property type="evidence" value="ECO:0007669"/>
    <property type="project" value="InterPro"/>
</dbReference>
<organism evidence="7 8">
    <name type="scientific">Taxus chinensis</name>
    <name type="common">Chinese yew</name>
    <name type="synonym">Taxus wallichiana var. chinensis</name>
    <dbReference type="NCBI Taxonomy" id="29808"/>
    <lineage>
        <taxon>Eukaryota</taxon>
        <taxon>Viridiplantae</taxon>
        <taxon>Streptophyta</taxon>
        <taxon>Embryophyta</taxon>
        <taxon>Tracheophyta</taxon>
        <taxon>Spermatophyta</taxon>
        <taxon>Pinopsida</taxon>
        <taxon>Pinidae</taxon>
        <taxon>Conifers II</taxon>
        <taxon>Cupressales</taxon>
        <taxon>Taxaceae</taxon>
        <taxon>Taxus</taxon>
    </lineage>
</organism>
<dbReference type="FunFam" id="3.40.50.150:FF:000061">
    <property type="entry name" value="Caffeic acid O-methyltransferase"/>
    <property type="match status" value="1"/>
</dbReference>
<gene>
    <name evidence="7" type="ORF">KI387_019280</name>
</gene>
<feature type="domain" description="O-methyltransferase C-terminal" evidence="5">
    <location>
        <begin position="135"/>
        <end position="340"/>
    </location>
</feature>
<evidence type="ECO:0000256" key="2">
    <source>
        <dbReference type="ARBA" id="ARBA00022679"/>
    </source>
</evidence>
<feature type="active site" description="Proton acceptor" evidence="4">
    <location>
        <position position="264"/>
    </location>
</feature>
<dbReference type="Pfam" id="PF00891">
    <property type="entry name" value="Methyltransf_2"/>
    <property type="match status" value="1"/>
</dbReference>
<evidence type="ECO:0000256" key="3">
    <source>
        <dbReference type="ARBA" id="ARBA00022691"/>
    </source>
</evidence>
<comment type="caution">
    <text evidence="7">The sequence shown here is derived from an EMBL/GenBank/DDBJ whole genome shotgun (WGS) entry which is preliminary data.</text>
</comment>
<dbReference type="OMA" id="LHDMIVY"/>
<dbReference type="AlphaFoldDB" id="A0AA38LB96"/>
<keyword evidence="8" id="KW-1185">Reference proteome</keyword>
<dbReference type="PANTHER" id="PTHR11746">
    <property type="entry name" value="O-METHYLTRANSFERASE"/>
    <property type="match status" value="1"/>
</dbReference>
<dbReference type="Proteomes" id="UP000824469">
    <property type="component" value="Unassembled WGS sequence"/>
</dbReference>
<dbReference type="FunFam" id="1.10.10.10:FF:000357">
    <property type="entry name" value="Caffeic acid 3-O-methyltransferase"/>
    <property type="match status" value="1"/>
</dbReference>
<evidence type="ECO:0000259" key="5">
    <source>
        <dbReference type="Pfam" id="PF00891"/>
    </source>
</evidence>
<dbReference type="InterPro" id="IPR029063">
    <property type="entry name" value="SAM-dependent_MTases_sf"/>
</dbReference>
<dbReference type="InterPro" id="IPR036388">
    <property type="entry name" value="WH-like_DNA-bd_sf"/>
</dbReference>
<dbReference type="EMBL" id="JAHRHJ020000004">
    <property type="protein sequence ID" value="KAH9317511.1"/>
    <property type="molecule type" value="Genomic_DNA"/>
</dbReference>
<evidence type="ECO:0000259" key="6">
    <source>
        <dbReference type="Pfam" id="PF08100"/>
    </source>
</evidence>
<dbReference type="GO" id="GO:0008171">
    <property type="term" value="F:O-methyltransferase activity"/>
    <property type="evidence" value="ECO:0007669"/>
    <property type="project" value="InterPro"/>
</dbReference>
<dbReference type="SUPFAM" id="SSF53335">
    <property type="entry name" value="S-adenosyl-L-methionine-dependent methyltransferases"/>
    <property type="match status" value="1"/>
</dbReference>
<evidence type="ECO:0000256" key="1">
    <source>
        <dbReference type="ARBA" id="ARBA00022603"/>
    </source>
</evidence>
<protein>
    <recommendedName>
        <fullName evidence="9">Caffeic acid O-methyltransferase</fullName>
    </recommendedName>
</protein>
<reference evidence="7 8" key="1">
    <citation type="journal article" date="2021" name="Nat. Plants">
        <title>The Taxus genome provides insights into paclitaxel biosynthesis.</title>
        <authorList>
            <person name="Xiong X."/>
            <person name="Gou J."/>
            <person name="Liao Q."/>
            <person name="Li Y."/>
            <person name="Zhou Q."/>
            <person name="Bi G."/>
            <person name="Li C."/>
            <person name="Du R."/>
            <person name="Wang X."/>
            <person name="Sun T."/>
            <person name="Guo L."/>
            <person name="Liang H."/>
            <person name="Lu P."/>
            <person name="Wu Y."/>
            <person name="Zhang Z."/>
            <person name="Ro D.K."/>
            <person name="Shang Y."/>
            <person name="Huang S."/>
            <person name="Yan J."/>
        </authorList>
    </citation>
    <scope>NUCLEOTIDE SEQUENCE [LARGE SCALE GENOMIC DNA]</scope>
    <source>
        <strain evidence="7">Ta-2019</strain>
    </source>
</reference>
<name>A0AA38LB96_TAXCH</name>
<dbReference type="GO" id="GO:0032259">
    <property type="term" value="P:methylation"/>
    <property type="evidence" value="ECO:0007669"/>
    <property type="project" value="UniProtKB-KW"/>
</dbReference>
<evidence type="ECO:0000256" key="4">
    <source>
        <dbReference type="PIRSR" id="PIRSR005739-1"/>
    </source>
</evidence>
<keyword evidence="3" id="KW-0949">S-adenosyl-L-methionine</keyword>
<evidence type="ECO:0000313" key="7">
    <source>
        <dbReference type="EMBL" id="KAH9317511.1"/>
    </source>
</evidence>
<dbReference type="InterPro" id="IPR012967">
    <property type="entry name" value="COMT_dimerisation"/>
</dbReference>
<keyword evidence="2" id="KW-0808">Transferase</keyword>
<dbReference type="InterPro" id="IPR016461">
    <property type="entry name" value="COMT-like"/>
</dbReference>
<sequence length="375" mass="40795">MSPVGANIINEEEWLVGMELGTFSCLPMAMKAAIELDVLQIIANAGQGLQISPTQIVAQIPKVTNPDAAITLDRILRVLASHSLLSCSVTTDKNGKPERLYGLTPLCKYLVHNKDGLSLAPLVLMNQDKVFIDTWFYLKDAVLEGSQPFTKAHGVNAFEYPAQDQRFNRVFNKAMAEHSTIVMGRILETYQGFKDLEELVDVGGGVGSTLNLIVSKYPHIKGVNFDMPHVVADAPVYPGVTHVGGDMFNSVPSGKAIFMKWILHDWSDDHCLRLLKNCHKALPENGKVIAVDSILPVAAETSAYARQAFHVDLCMLAYNPGGKERTEDNFKDLAKAAGFAGESFKSECLPPCGPSVNNLPASLWASLSLVSSGVR</sequence>
<dbReference type="InterPro" id="IPR036390">
    <property type="entry name" value="WH_DNA-bd_sf"/>
</dbReference>
<accession>A0AA38LB96</accession>
<dbReference type="InterPro" id="IPR001077">
    <property type="entry name" value="COMT_C"/>
</dbReference>
<dbReference type="PROSITE" id="PS51683">
    <property type="entry name" value="SAM_OMT_II"/>
    <property type="match status" value="1"/>
</dbReference>
<dbReference type="Pfam" id="PF08100">
    <property type="entry name" value="Dimerisation"/>
    <property type="match status" value="1"/>
</dbReference>
<dbReference type="Gene3D" id="3.40.50.150">
    <property type="entry name" value="Vaccinia Virus protein VP39"/>
    <property type="match status" value="1"/>
</dbReference>